<protein>
    <recommendedName>
        <fullName evidence="3">Phage protein</fullName>
    </recommendedName>
</protein>
<dbReference type="EMBL" id="JARUJP010000024">
    <property type="protein sequence ID" value="MDW8802638.1"/>
    <property type="molecule type" value="Genomic_DNA"/>
</dbReference>
<proteinExistence type="predicted"/>
<evidence type="ECO:0008006" key="3">
    <source>
        <dbReference type="Google" id="ProtNLM"/>
    </source>
</evidence>
<evidence type="ECO:0000313" key="2">
    <source>
        <dbReference type="Proteomes" id="UP001281656"/>
    </source>
</evidence>
<organism evidence="1 2">
    <name type="scientific">Clostridium tanneri</name>
    <dbReference type="NCBI Taxonomy" id="3037988"/>
    <lineage>
        <taxon>Bacteria</taxon>
        <taxon>Bacillati</taxon>
        <taxon>Bacillota</taxon>
        <taxon>Clostridia</taxon>
        <taxon>Eubacteriales</taxon>
        <taxon>Clostridiaceae</taxon>
        <taxon>Clostridium</taxon>
    </lineage>
</organism>
<accession>A0ABU4JWW6</accession>
<dbReference type="RefSeq" id="WP_318798937.1">
    <property type="nucleotide sequence ID" value="NZ_JARUJP010000024.1"/>
</dbReference>
<reference evidence="1 2" key="1">
    <citation type="submission" date="2023-04" db="EMBL/GenBank/DDBJ databases">
        <title>Clostridium tannerae sp. nov., isolated from the fecal material of an alpaca.</title>
        <authorList>
            <person name="Miller S."/>
            <person name="Hendry M."/>
            <person name="King J."/>
            <person name="Sankaranarayanan K."/>
            <person name="Lawson P.A."/>
        </authorList>
    </citation>
    <scope>NUCLEOTIDE SEQUENCE [LARGE SCALE GENOMIC DNA]</scope>
    <source>
        <strain evidence="1 2">A1-XYC3</strain>
    </source>
</reference>
<sequence>MKLLKTVFVTDDGKEFNKEQLTDEEYQYFCDEFEKSRIKHKVNWPELDDRYKRKK</sequence>
<keyword evidence="2" id="KW-1185">Reference proteome</keyword>
<comment type="caution">
    <text evidence="1">The sequence shown here is derived from an EMBL/GenBank/DDBJ whole genome shotgun (WGS) entry which is preliminary data.</text>
</comment>
<name>A0ABU4JWW6_9CLOT</name>
<evidence type="ECO:0000313" key="1">
    <source>
        <dbReference type="EMBL" id="MDW8802638.1"/>
    </source>
</evidence>
<gene>
    <name evidence="1" type="ORF">P8V03_15935</name>
</gene>
<dbReference type="Proteomes" id="UP001281656">
    <property type="component" value="Unassembled WGS sequence"/>
</dbReference>